<dbReference type="Proteomes" id="UP000773850">
    <property type="component" value="Unassembled WGS sequence"/>
</dbReference>
<evidence type="ECO:0000313" key="5">
    <source>
        <dbReference type="Proteomes" id="UP000773850"/>
    </source>
</evidence>
<dbReference type="EMBL" id="LUCS01000018">
    <property type="protein sequence ID" value="KAF6511449.1"/>
    <property type="molecule type" value="Genomic_DNA"/>
</dbReference>
<name>A0A150NB05_GEOSE</name>
<evidence type="ECO:0000313" key="2">
    <source>
        <dbReference type="EMBL" id="KAF6511449.1"/>
    </source>
</evidence>
<sequence>MRRERPAGHGGRKGMQPSRVALRFPKDARFSPRFASANGNDACKIETR</sequence>
<evidence type="ECO:0000313" key="4">
    <source>
        <dbReference type="Proteomes" id="UP000075517"/>
    </source>
</evidence>
<reference evidence="2 5" key="2">
    <citation type="submission" date="2016-03" db="EMBL/GenBank/DDBJ databases">
        <title>Spore heat resistance.</title>
        <authorList>
            <person name="Boekhorst J."/>
            <person name="Berendsen E.M."/>
            <person name="Wells-Bennik M.H."/>
            <person name="Kuipers O.P."/>
        </authorList>
    </citation>
    <scope>NUCLEOTIDE SEQUENCE [LARGE SCALE GENOMIC DNA]</scope>
    <source>
        <strain evidence="2 5">GS8</strain>
    </source>
</reference>
<protein>
    <submittedName>
        <fullName evidence="3">Uncharacterized protein</fullName>
    </submittedName>
</protein>
<evidence type="ECO:0000256" key="1">
    <source>
        <dbReference type="SAM" id="MobiDB-lite"/>
    </source>
</evidence>
<dbReference type="PATRIC" id="fig|1422.17.peg.114"/>
<feature type="region of interest" description="Disordered" evidence="1">
    <location>
        <begin position="25"/>
        <end position="48"/>
    </location>
</feature>
<keyword evidence="5" id="KW-1185">Reference proteome</keyword>
<dbReference type="Proteomes" id="UP000075517">
    <property type="component" value="Unassembled WGS sequence"/>
</dbReference>
<dbReference type="AlphaFoldDB" id="A0A150NB05"/>
<dbReference type="EMBL" id="LQYY01000079">
    <property type="protein sequence ID" value="KYD33879.1"/>
    <property type="molecule type" value="Genomic_DNA"/>
</dbReference>
<accession>A0A150NB05</accession>
<feature type="region of interest" description="Disordered" evidence="1">
    <location>
        <begin position="1"/>
        <end position="20"/>
    </location>
</feature>
<reference evidence="3 4" key="1">
    <citation type="submission" date="2016-01" db="EMBL/GenBank/DDBJ databases">
        <title>Draft Genome Sequences of Seven Thermophilic Sporeformers Isolated from Foods.</title>
        <authorList>
            <person name="Berendsen E.M."/>
            <person name="Wells-Bennik M.H."/>
            <person name="Krawcyk A.O."/>
            <person name="De Jong A."/>
            <person name="Holsappel S."/>
            <person name="Eijlander R.T."/>
            <person name="Kuipers O.P."/>
        </authorList>
    </citation>
    <scope>NUCLEOTIDE SEQUENCE [LARGE SCALE GENOMIC DNA]</scope>
    <source>
        <strain evidence="3 4">B4114</strain>
    </source>
</reference>
<gene>
    <name evidence="3" type="ORF">B4114_1305</name>
    <name evidence="2" type="ORF">GS8_1025</name>
</gene>
<evidence type="ECO:0000313" key="3">
    <source>
        <dbReference type="EMBL" id="KYD33879.1"/>
    </source>
</evidence>
<comment type="caution">
    <text evidence="3">The sequence shown here is derived from an EMBL/GenBank/DDBJ whole genome shotgun (WGS) entry which is preliminary data.</text>
</comment>
<organism evidence="3 4">
    <name type="scientific">Geobacillus stearothermophilus</name>
    <name type="common">Bacillus stearothermophilus</name>
    <dbReference type="NCBI Taxonomy" id="1422"/>
    <lineage>
        <taxon>Bacteria</taxon>
        <taxon>Bacillati</taxon>
        <taxon>Bacillota</taxon>
        <taxon>Bacilli</taxon>
        <taxon>Bacillales</taxon>
        <taxon>Anoxybacillaceae</taxon>
        <taxon>Geobacillus</taxon>
    </lineage>
</organism>
<proteinExistence type="predicted"/>